<evidence type="ECO:0000259" key="2">
    <source>
        <dbReference type="Pfam" id="PF01757"/>
    </source>
</evidence>
<proteinExistence type="predicted"/>
<evidence type="ECO:0000256" key="1">
    <source>
        <dbReference type="SAM" id="Phobius"/>
    </source>
</evidence>
<protein>
    <submittedName>
        <fullName evidence="3">Acyltransferase</fullName>
    </submittedName>
</protein>
<feature type="transmembrane region" description="Helical" evidence="1">
    <location>
        <begin position="308"/>
        <end position="329"/>
    </location>
</feature>
<dbReference type="GO" id="GO:0016746">
    <property type="term" value="F:acyltransferase activity"/>
    <property type="evidence" value="ECO:0007669"/>
    <property type="project" value="UniProtKB-KW"/>
</dbReference>
<feature type="transmembrane region" description="Helical" evidence="1">
    <location>
        <begin position="186"/>
        <end position="202"/>
    </location>
</feature>
<feature type="transmembrane region" description="Helical" evidence="1">
    <location>
        <begin position="214"/>
        <end position="234"/>
    </location>
</feature>
<keyword evidence="4" id="KW-1185">Reference proteome</keyword>
<dbReference type="PANTHER" id="PTHR23028">
    <property type="entry name" value="ACETYLTRANSFERASE"/>
    <property type="match status" value="1"/>
</dbReference>
<keyword evidence="1" id="KW-1133">Transmembrane helix</keyword>
<dbReference type="PANTHER" id="PTHR23028:SF53">
    <property type="entry name" value="ACYL_TRANSF_3 DOMAIN-CONTAINING PROTEIN"/>
    <property type="match status" value="1"/>
</dbReference>
<reference evidence="3" key="1">
    <citation type="submission" date="2021-04" db="EMBL/GenBank/DDBJ databases">
        <title>Oceanospirillales bacteria with DddD are important DMSP degraders in coastal seawater.</title>
        <authorList>
            <person name="Liu J."/>
        </authorList>
    </citation>
    <scope>NUCLEOTIDE SEQUENCE</scope>
    <source>
        <strain evidence="3">D13-4</strain>
    </source>
</reference>
<dbReference type="InterPro" id="IPR050879">
    <property type="entry name" value="Acyltransferase_3"/>
</dbReference>
<keyword evidence="1" id="KW-0812">Transmembrane</keyword>
<keyword evidence="1" id="KW-0472">Membrane</keyword>
<dbReference type="EMBL" id="CP073346">
    <property type="protein sequence ID" value="UTW07485.1"/>
    <property type="molecule type" value="Genomic_DNA"/>
</dbReference>
<feature type="transmembrane region" description="Helical" evidence="1">
    <location>
        <begin position="161"/>
        <end position="179"/>
    </location>
</feature>
<keyword evidence="3" id="KW-0808">Transferase</keyword>
<dbReference type="InterPro" id="IPR002656">
    <property type="entry name" value="Acyl_transf_3_dom"/>
</dbReference>
<dbReference type="Pfam" id="PF01757">
    <property type="entry name" value="Acyl_transf_3"/>
    <property type="match status" value="1"/>
</dbReference>
<dbReference type="Proteomes" id="UP001059672">
    <property type="component" value="Chromosome"/>
</dbReference>
<name>A0ABY5H5A0_9PSED</name>
<dbReference type="RefSeq" id="WP_255838069.1">
    <property type="nucleotide sequence ID" value="NZ_CP073346.1"/>
</dbReference>
<sequence length="369" mass="41671">MEQIGAKGVGAETWKRLAVYRGLAAVLVVFGHCVQVFVRPAAPELAPYTGLLAQASVMMFFVVSGFSIAASADKVFQHPFPIRQYVIKRAGRILPPLLFAVGVMCLLDWLVPYVFVDESYLFLPQERMAREGYHFNWSETLGALFFLNGFFSTTPLVNGPLWSLSYEVWLYAIYFFLFIALKLKRWIFFVVAFAIIAILAKYDSSGARNFFLKYSLVWFSGALVYIVVIGRWGVINNILRCLIVVFACLSAALAGYFGWLFVVNDMSYDIARYNVAFGFAFALYLLLTRPAMPSVMYAVFKPISHFGYTLYLIHFPIYLFVFGAFQTYLMRGVGSAWLIGMGAMVCSMIVAYMAAKIVEQRKLFIGKVV</sequence>
<feature type="transmembrane region" description="Helical" evidence="1">
    <location>
        <begin position="18"/>
        <end position="38"/>
    </location>
</feature>
<feature type="domain" description="Acyltransferase 3" evidence="2">
    <location>
        <begin position="19"/>
        <end position="353"/>
    </location>
</feature>
<feature type="transmembrane region" description="Helical" evidence="1">
    <location>
        <begin position="241"/>
        <end position="264"/>
    </location>
</feature>
<evidence type="ECO:0000313" key="4">
    <source>
        <dbReference type="Proteomes" id="UP001059672"/>
    </source>
</evidence>
<accession>A0ABY5H5A0</accession>
<keyword evidence="3" id="KW-0012">Acyltransferase</keyword>
<evidence type="ECO:0000313" key="3">
    <source>
        <dbReference type="EMBL" id="UTW07485.1"/>
    </source>
</evidence>
<feature type="transmembrane region" description="Helical" evidence="1">
    <location>
        <begin position="335"/>
        <end position="355"/>
    </location>
</feature>
<organism evidence="3 4">
    <name type="scientific">Pseudomonas benzenivorans</name>
    <dbReference type="NCBI Taxonomy" id="556533"/>
    <lineage>
        <taxon>Bacteria</taxon>
        <taxon>Pseudomonadati</taxon>
        <taxon>Pseudomonadota</taxon>
        <taxon>Gammaproteobacteria</taxon>
        <taxon>Pseudomonadales</taxon>
        <taxon>Pseudomonadaceae</taxon>
        <taxon>Pseudomonas</taxon>
    </lineage>
</organism>
<feature type="transmembrane region" description="Helical" evidence="1">
    <location>
        <begin position="93"/>
        <end position="115"/>
    </location>
</feature>
<feature type="transmembrane region" description="Helical" evidence="1">
    <location>
        <begin position="50"/>
        <end position="72"/>
    </location>
</feature>
<gene>
    <name evidence="3" type="ORF">KDW96_20445</name>
</gene>